<dbReference type="RefSeq" id="WP_167969551.1">
    <property type="nucleotide sequence ID" value="NZ_VSRL01000003.1"/>
</dbReference>
<reference evidence="2 3" key="1">
    <citation type="submission" date="2019-08" db="EMBL/GenBank/DDBJ databases">
        <title>Lentzea from Indian Himalayas.</title>
        <authorList>
            <person name="Mandal S."/>
            <person name="Mallick Gupta A."/>
            <person name="Maiti P.K."/>
            <person name="Sarkar J."/>
            <person name="Mandal S."/>
        </authorList>
    </citation>
    <scope>NUCLEOTIDE SEQUENCE [LARGE SCALE GENOMIC DNA]</scope>
    <source>
        <strain evidence="2 3">PSKA42</strain>
    </source>
</reference>
<name>A0ABX1F9X7_9PSEU</name>
<dbReference type="Pfam" id="PF13349">
    <property type="entry name" value="DUF4097"/>
    <property type="match status" value="1"/>
</dbReference>
<evidence type="ECO:0000313" key="2">
    <source>
        <dbReference type="EMBL" id="NKE55610.1"/>
    </source>
</evidence>
<gene>
    <name evidence="2" type="ORF">FXN61_01730</name>
</gene>
<accession>A0ABX1F9X7</accession>
<dbReference type="Proteomes" id="UP001515943">
    <property type="component" value="Unassembled WGS sequence"/>
</dbReference>
<dbReference type="EMBL" id="VSRL01000003">
    <property type="protein sequence ID" value="NKE55610.1"/>
    <property type="molecule type" value="Genomic_DNA"/>
</dbReference>
<sequence>MLRTALVALLVGAVLSACGIRIMKYEFQDDHVVAEKFTSVRARTGSGNVSIRFQQGLTETKIHRRVEHEKNNKPTGLSHRVEGTSLVLDTCGNDCTVNYEILVPSADITLLGDVGSGDLTAEGLASVEYKTGSGRIVVRDIPGDVKATAGSGDFEATRVGGAVTADLHSGRISLDAVKGKMLVSTSSGDIDGIALDNEVIADASSGRVELTFSSARSVRVDTGSGDVTVRVPGGPYKVNGSSGNGDRTINVPTDPSASLELRLSTGSGDVKVLGI</sequence>
<organism evidence="2 3">
    <name type="scientific">Lentzea indica</name>
    <dbReference type="NCBI Taxonomy" id="2604800"/>
    <lineage>
        <taxon>Bacteria</taxon>
        <taxon>Bacillati</taxon>
        <taxon>Actinomycetota</taxon>
        <taxon>Actinomycetes</taxon>
        <taxon>Pseudonocardiales</taxon>
        <taxon>Pseudonocardiaceae</taxon>
        <taxon>Lentzea</taxon>
    </lineage>
</organism>
<protein>
    <submittedName>
        <fullName evidence="2">DUF4097 domain-containing protein</fullName>
    </submittedName>
</protein>
<comment type="caution">
    <text evidence="2">The sequence shown here is derived from an EMBL/GenBank/DDBJ whole genome shotgun (WGS) entry which is preliminary data.</text>
</comment>
<dbReference type="InterPro" id="IPR025164">
    <property type="entry name" value="Toastrack_DUF4097"/>
</dbReference>
<dbReference type="PROSITE" id="PS51257">
    <property type="entry name" value="PROKAR_LIPOPROTEIN"/>
    <property type="match status" value="1"/>
</dbReference>
<keyword evidence="3" id="KW-1185">Reference proteome</keyword>
<evidence type="ECO:0000259" key="1">
    <source>
        <dbReference type="Pfam" id="PF13349"/>
    </source>
</evidence>
<feature type="domain" description="DUF4097" evidence="1">
    <location>
        <begin position="101"/>
        <end position="272"/>
    </location>
</feature>
<evidence type="ECO:0000313" key="3">
    <source>
        <dbReference type="Proteomes" id="UP001515943"/>
    </source>
</evidence>
<proteinExistence type="predicted"/>